<dbReference type="EMBL" id="JABSTQ010009709">
    <property type="protein sequence ID" value="KAG0426540.1"/>
    <property type="molecule type" value="Genomic_DNA"/>
</dbReference>
<gene>
    <name evidence="1" type="ORF">HPB47_026371</name>
</gene>
<sequence length="61" mass="7040">MARVPEADRRKIVELAQNRHSQRAVGALVNRTLKTVNRTVQAFCYEGRIMTHLEDFPKSDD</sequence>
<organism evidence="1 2">
    <name type="scientific">Ixodes persulcatus</name>
    <name type="common">Taiga tick</name>
    <dbReference type="NCBI Taxonomy" id="34615"/>
    <lineage>
        <taxon>Eukaryota</taxon>
        <taxon>Metazoa</taxon>
        <taxon>Ecdysozoa</taxon>
        <taxon>Arthropoda</taxon>
        <taxon>Chelicerata</taxon>
        <taxon>Arachnida</taxon>
        <taxon>Acari</taxon>
        <taxon>Parasitiformes</taxon>
        <taxon>Ixodida</taxon>
        <taxon>Ixodoidea</taxon>
        <taxon>Ixodidae</taxon>
        <taxon>Ixodinae</taxon>
        <taxon>Ixodes</taxon>
    </lineage>
</organism>
<keyword evidence="2" id="KW-1185">Reference proteome</keyword>
<comment type="caution">
    <text evidence="1">The sequence shown here is derived from an EMBL/GenBank/DDBJ whole genome shotgun (WGS) entry which is preliminary data.</text>
</comment>
<proteinExistence type="predicted"/>
<protein>
    <submittedName>
        <fullName evidence="1">Uncharacterized protein</fullName>
    </submittedName>
</protein>
<reference evidence="1 2" key="1">
    <citation type="journal article" date="2020" name="Cell">
        <title>Large-Scale Comparative Analyses of Tick Genomes Elucidate Their Genetic Diversity and Vector Capacities.</title>
        <authorList>
            <consortium name="Tick Genome and Microbiome Consortium (TIGMIC)"/>
            <person name="Jia N."/>
            <person name="Wang J."/>
            <person name="Shi W."/>
            <person name="Du L."/>
            <person name="Sun Y."/>
            <person name="Zhan W."/>
            <person name="Jiang J.F."/>
            <person name="Wang Q."/>
            <person name="Zhang B."/>
            <person name="Ji P."/>
            <person name="Bell-Sakyi L."/>
            <person name="Cui X.M."/>
            <person name="Yuan T.T."/>
            <person name="Jiang B.G."/>
            <person name="Yang W.F."/>
            <person name="Lam T.T."/>
            <person name="Chang Q.C."/>
            <person name="Ding S.J."/>
            <person name="Wang X.J."/>
            <person name="Zhu J.G."/>
            <person name="Ruan X.D."/>
            <person name="Zhao L."/>
            <person name="Wei J.T."/>
            <person name="Ye R.Z."/>
            <person name="Que T.C."/>
            <person name="Du C.H."/>
            <person name="Zhou Y.H."/>
            <person name="Cheng J.X."/>
            <person name="Dai P.F."/>
            <person name="Guo W.B."/>
            <person name="Han X.H."/>
            <person name="Huang E.J."/>
            <person name="Li L.F."/>
            <person name="Wei W."/>
            <person name="Gao Y.C."/>
            <person name="Liu J.Z."/>
            <person name="Shao H.Z."/>
            <person name="Wang X."/>
            <person name="Wang C.C."/>
            <person name="Yang T.C."/>
            <person name="Huo Q.B."/>
            <person name="Li W."/>
            <person name="Chen H.Y."/>
            <person name="Chen S.E."/>
            <person name="Zhou L.G."/>
            <person name="Ni X.B."/>
            <person name="Tian J.H."/>
            <person name="Sheng Y."/>
            <person name="Liu T."/>
            <person name="Pan Y.S."/>
            <person name="Xia L.Y."/>
            <person name="Li J."/>
            <person name="Zhao F."/>
            <person name="Cao W.C."/>
        </authorList>
    </citation>
    <scope>NUCLEOTIDE SEQUENCE [LARGE SCALE GENOMIC DNA]</scope>
    <source>
        <strain evidence="1">Iper-2018</strain>
    </source>
</reference>
<evidence type="ECO:0000313" key="2">
    <source>
        <dbReference type="Proteomes" id="UP000805193"/>
    </source>
</evidence>
<accession>A0AC60PZ14</accession>
<name>A0AC60PZ14_IXOPE</name>
<evidence type="ECO:0000313" key="1">
    <source>
        <dbReference type="EMBL" id="KAG0426540.1"/>
    </source>
</evidence>
<dbReference type="Proteomes" id="UP000805193">
    <property type="component" value="Unassembled WGS sequence"/>
</dbReference>